<sequence>MRKLFLLASLAVLTVACTERDQDENDLKIKKNAKKSQITNLSKAEVENDGQDPKDITPPRR</sequence>
<dbReference type="RefSeq" id="WP_035593172.1">
    <property type="nucleotide sequence ID" value="NZ_CCAC010000056.1"/>
</dbReference>
<evidence type="ECO:0000313" key="3">
    <source>
        <dbReference type="Proteomes" id="UP001189000"/>
    </source>
</evidence>
<evidence type="ECO:0008006" key="4">
    <source>
        <dbReference type="Google" id="ProtNLM"/>
    </source>
</evidence>
<protein>
    <recommendedName>
        <fullName evidence="4">Lipoprotein</fullName>
    </recommendedName>
</protein>
<dbReference type="Proteomes" id="UP001189000">
    <property type="component" value="Unassembled WGS sequence"/>
</dbReference>
<feature type="compositionally biased region" description="Basic and acidic residues" evidence="1">
    <location>
        <begin position="51"/>
        <end position="61"/>
    </location>
</feature>
<comment type="caution">
    <text evidence="2">The sequence shown here is derived from an EMBL/GenBank/DDBJ whole genome shotgun (WGS) entry which is preliminary data.</text>
</comment>
<gene>
    <name evidence="2" type="ORF">CMU51_00010</name>
</gene>
<accession>A0AAE4NUZ2</accession>
<reference evidence="2" key="1">
    <citation type="submission" date="2023-02" db="EMBL/GenBank/DDBJ databases">
        <title>Elizabethkingia anophelis draft genomes.</title>
        <authorList>
            <person name="Nicholson A.C."/>
            <person name="Whitney A.M."/>
            <person name="Humrighouse B.W."/>
            <person name="Villarma A."/>
            <person name="Bell M."/>
            <person name="Mcquiston J."/>
        </authorList>
    </citation>
    <scope>NUCLEOTIDE SEQUENCE</scope>
    <source>
        <strain evidence="2">B4955</strain>
    </source>
</reference>
<proteinExistence type="predicted"/>
<evidence type="ECO:0000313" key="2">
    <source>
        <dbReference type="EMBL" id="MDV3662445.1"/>
    </source>
</evidence>
<dbReference type="PROSITE" id="PS51257">
    <property type="entry name" value="PROKAR_LIPOPROTEIN"/>
    <property type="match status" value="1"/>
</dbReference>
<evidence type="ECO:0000256" key="1">
    <source>
        <dbReference type="SAM" id="MobiDB-lite"/>
    </source>
</evidence>
<dbReference type="EMBL" id="NWGY01000001">
    <property type="protein sequence ID" value="MDV3662445.1"/>
    <property type="molecule type" value="Genomic_DNA"/>
</dbReference>
<organism evidence="2 3">
    <name type="scientific">Elizabethkingia anophelis</name>
    <dbReference type="NCBI Taxonomy" id="1117645"/>
    <lineage>
        <taxon>Bacteria</taxon>
        <taxon>Pseudomonadati</taxon>
        <taxon>Bacteroidota</taxon>
        <taxon>Flavobacteriia</taxon>
        <taxon>Flavobacteriales</taxon>
        <taxon>Weeksellaceae</taxon>
        <taxon>Elizabethkingia</taxon>
    </lineage>
</organism>
<name>A0AAE4NUZ2_9FLAO</name>
<dbReference type="AlphaFoldDB" id="A0AAE4NUZ2"/>
<feature type="region of interest" description="Disordered" evidence="1">
    <location>
        <begin position="38"/>
        <end position="61"/>
    </location>
</feature>